<dbReference type="CDD" id="cd02440">
    <property type="entry name" value="AdoMet_MTases"/>
    <property type="match status" value="1"/>
</dbReference>
<dbReference type="GO" id="GO:0032259">
    <property type="term" value="P:methylation"/>
    <property type="evidence" value="ECO:0007669"/>
    <property type="project" value="UniProtKB-KW"/>
</dbReference>
<feature type="domain" description="Methyltransferase" evidence="1">
    <location>
        <begin position="65"/>
        <end position="155"/>
    </location>
</feature>
<dbReference type="AlphaFoldDB" id="J9FI14"/>
<evidence type="ECO:0000313" key="2">
    <source>
        <dbReference type="EMBL" id="EJW94043.1"/>
    </source>
</evidence>
<dbReference type="EMBL" id="AMCI01006608">
    <property type="protein sequence ID" value="EJW94043.1"/>
    <property type="molecule type" value="Genomic_DNA"/>
</dbReference>
<dbReference type="Pfam" id="PF13649">
    <property type="entry name" value="Methyltransf_25"/>
    <property type="match status" value="1"/>
</dbReference>
<reference evidence="2" key="1">
    <citation type="journal article" date="2012" name="PLoS ONE">
        <title>Gene sets for utilization of primary and secondary nutrition supplies in the distal gut of endangered iberian lynx.</title>
        <authorList>
            <person name="Alcaide M."/>
            <person name="Messina E."/>
            <person name="Richter M."/>
            <person name="Bargiela R."/>
            <person name="Peplies J."/>
            <person name="Huws S.A."/>
            <person name="Newbold C.J."/>
            <person name="Golyshin P.N."/>
            <person name="Simon M.A."/>
            <person name="Lopez G."/>
            <person name="Yakimov M.M."/>
            <person name="Ferrer M."/>
        </authorList>
    </citation>
    <scope>NUCLEOTIDE SEQUENCE</scope>
</reference>
<dbReference type="InterPro" id="IPR029063">
    <property type="entry name" value="SAM-dependent_MTases_sf"/>
</dbReference>
<protein>
    <submittedName>
        <fullName evidence="2">Methyltransferase type 11</fullName>
        <ecNumber evidence="2">2.1.1.-</ecNumber>
    </submittedName>
</protein>
<dbReference type="EC" id="2.1.1.-" evidence="2"/>
<comment type="caution">
    <text evidence="2">The sequence shown here is derived from an EMBL/GenBank/DDBJ whole genome shotgun (WGS) entry which is preliminary data.</text>
</comment>
<proteinExistence type="predicted"/>
<evidence type="ECO:0000259" key="1">
    <source>
        <dbReference type="Pfam" id="PF13649"/>
    </source>
</evidence>
<sequence>MLLNVSQDPMGTAIQDYFEKGKAQKLKVRSSMFDEDVLPVPHLFRSLPEMNGLEQTAQENCSGRVLDVGAGAGCHSLVLQSKGLQVKAIDISALAVDTMQKRGIQDAEVADFFSARFPHRFDTVLMLMNGIGIVGKLDRLPLFFRRLEEILAPGGCVLADSSDLRYIFESEDGTFDPYEFDSYYGEVDYWMQYGKVKGKRFDWLYVDFDRLKQAAQQAGFQVDLLRKGEHYDYLAKLTKRE</sequence>
<dbReference type="InterPro" id="IPR041698">
    <property type="entry name" value="Methyltransf_25"/>
</dbReference>
<organism evidence="2">
    <name type="scientific">gut metagenome</name>
    <dbReference type="NCBI Taxonomy" id="749906"/>
    <lineage>
        <taxon>unclassified sequences</taxon>
        <taxon>metagenomes</taxon>
        <taxon>organismal metagenomes</taxon>
    </lineage>
</organism>
<dbReference type="GO" id="GO:0008168">
    <property type="term" value="F:methyltransferase activity"/>
    <property type="evidence" value="ECO:0007669"/>
    <property type="project" value="UniProtKB-KW"/>
</dbReference>
<accession>J9FI14</accession>
<keyword evidence="2" id="KW-0489">Methyltransferase</keyword>
<name>J9FI14_9ZZZZ</name>
<keyword evidence="2" id="KW-0808">Transferase</keyword>
<dbReference type="SUPFAM" id="SSF53335">
    <property type="entry name" value="S-adenosyl-L-methionine-dependent methyltransferases"/>
    <property type="match status" value="1"/>
</dbReference>
<dbReference type="Gene3D" id="3.40.50.150">
    <property type="entry name" value="Vaccinia Virus protein VP39"/>
    <property type="match status" value="1"/>
</dbReference>
<gene>
    <name evidence="2" type="ORF">EVA_17850</name>
</gene>